<protein>
    <submittedName>
        <fullName evidence="1">Uncharacterized protein</fullName>
    </submittedName>
</protein>
<gene>
    <name evidence="1" type="ORF">J2853_006767</name>
</gene>
<dbReference type="EMBL" id="JAUSQU010000001">
    <property type="protein sequence ID" value="MDP9847556.1"/>
    <property type="molecule type" value="Genomic_DNA"/>
</dbReference>
<sequence>MIDTGFEIPADYMPRPHFVPPIEAVEPDEPWDFDYMFGVGAPLPSSSTHEDTEYILSDEELADFLEWSSAQTAEESTEAATEVPEAVFIEPDTEGYDITYIGTEPFNHDSFRKLSAKRPKRLSMTDYEDMFSNEELDALQASWSVDVEPAPDEMEFASFVVNLHREASQNKVSERLSAEFGGSKEKFRKMFHRKKIPIVRANTAWCFTGEYRWIQHEL</sequence>
<keyword evidence="2" id="KW-1185">Reference proteome</keyword>
<comment type="caution">
    <text evidence="1">The sequence shown here is derived from an EMBL/GenBank/DDBJ whole genome shotgun (WGS) entry which is preliminary data.</text>
</comment>
<accession>A0ABT9QLC1</accession>
<name>A0ABT9QLC1_9ACTN</name>
<dbReference type="RefSeq" id="WP_307564634.1">
    <property type="nucleotide sequence ID" value="NZ_JAUSQU010000001.1"/>
</dbReference>
<evidence type="ECO:0000313" key="1">
    <source>
        <dbReference type="EMBL" id="MDP9847556.1"/>
    </source>
</evidence>
<evidence type="ECO:0000313" key="2">
    <source>
        <dbReference type="Proteomes" id="UP001225356"/>
    </source>
</evidence>
<organism evidence="1 2">
    <name type="scientific">Streptosporangium lutulentum</name>
    <dbReference type="NCBI Taxonomy" id="1461250"/>
    <lineage>
        <taxon>Bacteria</taxon>
        <taxon>Bacillati</taxon>
        <taxon>Actinomycetota</taxon>
        <taxon>Actinomycetes</taxon>
        <taxon>Streptosporangiales</taxon>
        <taxon>Streptosporangiaceae</taxon>
        <taxon>Streptosporangium</taxon>
    </lineage>
</organism>
<reference evidence="1 2" key="1">
    <citation type="submission" date="2023-07" db="EMBL/GenBank/DDBJ databases">
        <title>Sequencing the genomes of 1000 actinobacteria strains.</title>
        <authorList>
            <person name="Klenk H.-P."/>
        </authorList>
    </citation>
    <scope>NUCLEOTIDE SEQUENCE [LARGE SCALE GENOMIC DNA]</scope>
    <source>
        <strain evidence="1 2">DSM 46740</strain>
    </source>
</reference>
<dbReference type="Proteomes" id="UP001225356">
    <property type="component" value="Unassembled WGS sequence"/>
</dbReference>
<proteinExistence type="predicted"/>